<evidence type="ECO:0000256" key="2">
    <source>
        <dbReference type="SAM" id="Phobius"/>
    </source>
</evidence>
<dbReference type="BioCyc" id="HAUR316274:GHYA-4177-MONOMER"/>
<dbReference type="EMBL" id="CP000875">
    <property type="protein sequence ID" value="ABX06763.1"/>
    <property type="molecule type" value="Genomic_DNA"/>
</dbReference>
<keyword evidence="2" id="KW-0812">Transmembrane</keyword>
<proteinExistence type="predicted"/>
<keyword evidence="2" id="KW-0472">Membrane</keyword>
<evidence type="ECO:0000256" key="1">
    <source>
        <dbReference type="SAM" id="MobiDB-lite"/>
    </source>
</evidence>
<organism evidence="3 4">
    <name type="scientific">Herpetosiphon aurantiacus (strain ATCC 23779 / DSM 785 / 114-95)</name>
    <dbReference type="NCBI Taxonomy" id="316274"/>
    <lineage>
        <taxon>Bacteria</taxon>
        <taxon>Bacillati</taxon>
        <taxon>Chloroflexota</taxon>
        <taxon>Chloroflexia</taxon>
        <taxon>Herpetosiphonales</taxon>
        <taxon>Herpetosiphonaceae</taxon>
        <taxon>Herpetosiphon</taxon>
    </lineage>
</organism>
<dbReference type="HOGENOM" id="CLU_2450551_0_0_0"/>
<evidence type="ECO:0000313" key="4">
    <source>
        <dbReference type="Proteomes" id="UP000000787"/>
    </source>
</evidence>
<dbReference type="KEGG" id="hau:Haur_4131"/>
<feature type="compositionally biased region" description="Low complexity" evidence="1">
    <location>
        <begin position="33"/>
        <end position="74"/>
    </location>
</feature>
<dbReference type="AlphaFoldDB" id="A9AWK4"/>
<name>A9AWK4_HERA2</name>
<accession>A9AWK4</accession>
<dbReference type="InParanoid" id="A9AWK4"/>
<feature type="transmembrane region" description="Helical" evidence="2">
    <location>
        <begin position="6"/>
        <end position="28"/>
    </location>
</feature>
<protein>
    <submittedName>
        <fullName evidence="3">Uncharacterized protein</fullName>
    </submittedName>
</protein>
<reference evidence="3 4" key="1">
    <citation type="journal article" date="2011" name="Stand. Genomic Sci.">
        <title>Complete genome sequence of the filamentous gliding predatory bacterium Herpetosiphon aurantiacus type strain (114-95(T)).</title>
        <authorList>
            <person name="Kiss H."/>
            <person name="Nett M."/>
            <person name="Domin N."/>
            <person name="Martin K."/>
            <person name="Maresca J.A."/>
            <person name="Copeland A."/>
            <person name="Lapidus A."/>
            <person name="Lucas S."/>
            <person name="Berry K.W."/>
            <person name="Glavina Del Rio T."/>
            <person name="Dalin E."/>
            <person name="Tice H."/>
            <person name="Pitluck S."/>
            <person name="Richardson P."/>
            <person name="Bruce D."/>
            <person name="Goodwin L."/>
            <person name="Han C."/>
            <person name="Detter J.C."/>
            <person name="Schmutz J."/>
            <person name="Brettin T."/>
            <person name="Land M."/>
            <person name="Hauser L."/>
            <person name="Kyrpides N.C."/>
            <person name="Ivanova N."/>
            <person name="Goker M."/>
            <person name="Woyke T."/>
            <person name="Klenk H.P."/>
            <person name="Bryant D.A."/>
        </authorList>
    </citation>
    <scope>NUCLEOTIDE SEQUENCE [LARGE SCALE GENOMIC DNA]</scope>
    <source>
        <strain evidence="4">ATCC 23779 / DSM 785 / 114-95</strain>
    </source>
</reference>
<keyword evidence="2" id="KW-1133">Transmembrane helix</keyword>
<sequence length="89" mass="9233">MHFSFDISGICCCIPIIALVGLLIFWVVKKQSGSRSHSHSSGVYWGSSSSDDYSSSNDSHWSSDSNSGDSSGSWGDSGGSSDSGGDSSD</sequence>
<dbReference type="STRING" id="316274.Haur_4131"/>
<feature type="region of interest" description="Disordered" evidence="1">
    <location>
        <begin position="32"/>
        <end position="89"/>
    </location>
</feature>
<gene>
    <name evidence="3" type="ordered locus">Haur_4131</name>
</gene>
<keyword evidence="4" id="KW-1185">Reference proteome</keyword>
<dbReference type="Proteomes" id="UP000000787">
    <property type="component" value="Chromosome"/>
</dbReference>
<evidence type="ECO:0000313" key="3">
    <source>
        <dbReference type="EMBL" id="ABX06763.1"/>
    </source>
</evidence>